<evidence type="ECO:0008006" key="7">
    <source>
        <dbReference type="Google" id="ProtNLM"/>
    </source>
</evidence>
<accession>A0AA88AT80</accession>
<feature type="chain" id="PRO_5041690976" description="Pentatricopeptide repeat-containing protein" evidence="4">
    <location>
        <begin position="26"/>
        <end position="821"/>
    </location>
</feature>
<dbReference type="GO" id="GO:0009451">
    <property type="term" value="P:RNA modification"/>
    <property type="evidence" value="ECO:0007669"/>
    <property type="project" value="InterPro"/>
</dbReference>
<evidence type="ECO:0000256" key="1">
    <source>
        <dbReference type="ARBA" id="ARBA00022737"/>
    </source>
</evidence>
<dbReference type="PANTHER" id="PTHR47926">
    <property type="entry name" value="PENTATRICOPEPTIDE REPEAT-CONTAINING PROTEIN"/>
    <property type="match status" value="1"/>
</dbReference>
<evidence type="ECO:0000313" key="5">
    <source>
        <dbReference type="EMBL" id="GMN47136.1"/>
    </source>
</evidence>
<dbReference type="FunFam" id="1.25.40.10:FF:000280">
    <property type="entry name" value="Pentatricopeptide repeat-containing protein"/>
    <property type="match status" value="1"/>
</dbReference>
<dbReference type="EMBL" id="BTGU01000024">
    <property type="protein sequence ID" value="GMN47136.1"/>
    <property type="molecule type" value="Genomic_DNA"/>
</dbReference>
<dbReference type="FunFam" id="1.25.40.10:FF:000425">
    <property type="entry name" value="Pentatricopeptide repeat-containing protein At3g26540"/>
    <property type="match status" value="1"/>
</dbReference>
<feature type="repeat" description="PPR" evidence="3">
    <location>
        <begin position="314"/>
        <end position="348"/>
    </location>
</feature>
<evidence type="ECO:0000256" key="3">
    <source>
        <dbReference type="PROSITE-ProRule" id="PRU00708"/>
    </source>
</evidence>
<feature type="repeat" description="PPR" evidence="3">
    <location>
        <begin position="384"/>
        <end position="418"/>
    </location>
</feature>
<dbReference type="InterPro" id="IPR046848">
    <property type="entry name" value="E_motif"/>
</dbReference>
<name>A0AA88AT80_FICCA</name>
<feature type="signal peptide" evidence="4">
    <location>
        <begin position="1"/>
        <end position="25"/>
    </location>
</feature>
<dbReference type="NCBIfam" id="TIGR00756">
    <property type="entry name" value="PPR"/>
    <property type="match status" value="7"/>
</dbReference>
<keyword evidence="6" id="KW-1185">Reference proteome</keyword>
<dbReference type="FunFam" id="1.25.40.10:FF:001226">
    <property type="entry name" value="Pentatricopeptide repeat-containing protein At3g03580"/>
    <property type="match status" value="1"/>
</dbReference>
<comment type="caution">
    <text evidence="5">The sequence shown here is derived from an EMBL/GenBank/DDBJ whole genome shotgun (WGS) entry which is preliminary data.</text>
</comment>
<dbReference type="Proteomes" id="UP001187192">
    <property type="component" value="Unassembled WGS sequence"/>
</dbReference>
<dbReference type="FunFam" id="1.25.40.10:FF:000518">
    <property type="entry name" value="Pentatricopeptide repeat-containing protein"/>
    <property type="match status" value="1"/>
</dbReference>
<protein>
    <recommendedName>
        <fullName evidence="7">Pentatricopeptide repeat-containing protein</fullName>
    </recommendedName>
</protein>
<sequence>MFHHHARHRLFPLSLLSIKLKLIQSQLQTRIPNLLFFHTLAVSISQSHSDLLPLCSVVQSLRQAQQVHALALLNGFLPHSVSLCASLILSYASFGAPSASWRLFEETVEYCRTAFLWNTLIRANSVAGIHDGLGIYNRMVRLGVVRDDHTLPFVLKACSDFSEFRKGMEIHGCVFKLGFDSDVFVGNTLLSFYGNYGDLASARKVFDEMPERDVVSWNTAIGVFSVNGFHLEALRCYKEMTSTLFKPNSVSVVSVLPVCVDLEDELMAWQIHCYVVKVGYDLHVTIGNALVDVYGKCGNVWASKRVFDEMTCRNEVSWNSAITSLAYIGRNTEALDIFRSMIDSGVSPNSITISSMLPVLVELGFFGVAKEIHGFSVRMSMCSDIFISNSLIDMYAKSGCSSSASNVFKNMREKNIVSWNAMVANFAQNRLELAAIELIRQMHDHGETPNCVTFTNVLPACSRLGFLRPGKEIHTRAIRMGAAFDLFVSNALTDMYAKCGSLSAARNVFNISRRDEVSYNTLIVGYSQATDCSESLRLFSEMTLAGMAHDIVSFVGVISACANLGAIKHGQEVHGSIMRNYSHTHLFVANSLLDFYTKCGRIDLASKVFERIPNKDVTSWNTMILGYGMLGEQDTAIHLFEAMKEDNVEYDSVSYIAVLSACSHGGLVEKGKKYFKQMQGQNIDPTQTHYTCMVDLLGRSGLLEEAAELIRGLPLVPDANVWGALLGACRIHGNVELGTWAAENLFRLKPHHSGYYILLSNMYAEAGRWNEANVVRELMKSRGVKKGPGCSWVQIGNRVHAFGVGERIEDLDFGLLNAESL</sequence>
<feature type="repeat" description="PPR" evidence="3">
    <location>
        <begin position="515"/>
        <end position="549"/>
    </location>
</feature>
<proteinExistence type="inferred from homology"/>
<keyword evidence="4" id="KW-0732">Signal</keyword>
<feature type="repeat" description="PPR" evidence="3">
    <location>
        <begin position="182"/>
        <end position="216"/>
    </location>
</feature>
<dbReference type="InterPro" id="IPR011990">
    <property type="entry name" value="TPR-like_helical_dom_sf"/>
</dbReference>
<feature type="repeat" description="PPR" evidence="3">
    <location>
        <begin position="616"/>
        <end position="650"/>
    </location>
</feature>
<gene>
    <name evidence="5" type="ORF">TIFTF001_016304</name>
</gene>
<dbReference type="PANTHER" id="PTHR47926:SF427">
    <property type="entry name" value="TETRATRICOPEPTIDE-LIKE HELICAL DOMAIN SUPERFAMILY"/>
    <property type="match status" value="1"/>
</dbReference>
<dbReference type="Pfam" id="PF20431">
    <property type="entry name" value="E_motif"/>
    <property type="match status" value="1"/>
</dbReference>
<comment type="similarity">
    <text evidence="2">Belongs to the PPR family. PCMP-E subfamily.</text>
</comment>
<dbReference type="Gene3D" id="1.25.40.10">
    <property type="entry name" value="Tetratricopeptide repeat domain"/>
    <property type="match status" value="5"/>
</dbReference>
<feature type="repeat" description="PPR" evidence="3">
    <location>
        <begin position="651"/>
        <end position="685"/>
    </location>
</feature>
<dbReference type="AlphaFoldDB" id="A0AA88AT80"/>
<reference evidence="5" key="1">
    <citation type="submission" date="2023-07" db="EMBL/GenBank/DDBJ databases">
        <title>draft genome sequence of fig (Ficus carica).</title>
        <authorList>
            <person name="Takahashi T."/>
            <person name="Nishimura K."/>
        </authorList>
    </citation>
    <scope>NUCLEOTIDE SEQUENCE</scope>
</reference>
<evidence type="ECO:0000256" key="2">
    <source>
        <dbReference type="ARBA" id="ARBA00061659"/>
    </source>
</evidence>
<dbReference type="FunFam" id="1.25.40.10:FF:000344">
    <property type="entry name" value="Pentatricopeptide repeat-containing protein"/>
    <property type="match status" value="1"/>
</dbReference>
<dbReference type="FunFam" id="1.25.40.10:FF:000031">
    <property type="entry name" value="Pentatricopeptide repeat-containing protein mitochondrial"/>
    <property type="match status" value="1"/>
</dbReference>
<dbReference type="GO" id="GO:0003723">
    <property type="term" value="F:RNA binding"/>
    <property type="evidence" value="ECO:0007669"/>
    <property type="project" value="InterPro"/>
</dbReference>
<dbReference type="InterPro" id="IPR002885">
    <property type="entry name" value="PPR_rpt"/>
</dbReference>
<keyword evidence="1" id="KW-0677">Repeat</keyword>
<organism evidence="5 6">
    <name type="scientific">Ficus carica</name>
    <name type="common">Common fig</name>
    <dbReference type="NCBI Taxonomy" id="3494"/>
    <lineage>
        <taxon>Eukaryota</taxon>
        <taxon>Viridiplantae</taxon>
        <taxon>Streptophyta</taxon>
        <taxon>Embryophyta</taxon>
        <taxon>Tracheophyta</taxon>
        <taxon>Spermatophyta</taxon>
        <taxon>Magnoliopsida</taxon>
        <taxon>eudicotyledons</taxon>
        <taxon>Gunneridae</taxon>
        <taxon>Pentapetalae</taxon>
        <taxon>rosids</taxon>
        <taxon>fabids</taxon>
        <taxon>Rosales</taxon>
        <taxon>Moraceae</taxon>
        <taxon>Ficeae</taxon>
        <taxon>Ficus</taxon>
    </lineage>
</organism>
<dbReference type="InterPro" id="IPR046960">
    <property type="entry name" value="PPR_At4g14850-like_plant"/>
</dbReference>
<dbReference type="Pfam" id="PF13041">
    <property type="entry name" value="PPR_2"/>
    <property type="match status" value="2"/>
</dbReference>
<dbReference type="Pfam" id="PF01535">
    <property type="entry name" value="PPR"/>
    <property type="match status" value="7"/>
</dbReference>
<evidence type="ECO:0000256" key="4">
    <source>
        <dbReference type="SAM" id="SignalP"/>
    </source>
</evidence>
<evidence type="ECO:0000313" key="6">
    <source>
        <dbReference type="Proteomes" id="UP001187192"/>
    </source>
</evidence>
<dbReference type="PROSITE" id="PS51375">
    <property type="entry name" value="PPR"/>
    <property type="match status" value="6"/>
</dbReference>